<dbReference type="SUPFAM" id="SSF46894">
    <property type="entry name" value="C-terminal effector domain of the bipartite response regulators"/>
    <property type="match status" value="1"/>
</dbReference>
<name>A0A1W9YS15_MYCBA</name>
<dbReference type="GO" id="GO:0005524">
    <property type="term" value="F:ATP binding"/>
    <property type="evidence" value="ECO:0007669"/>
    <property type="project" value="UniProtKB-KW"/>
</dbReference>
<evidence type="ECO:0000313" key="5">
    <source>
        <dbReference type="Proteomes" id="UP000192366"/>
    </source>
</evidence>
<dbReference type="Gene3D" id="3.40.50.300">
    <property type="entry name" value="P-loop containing nucleotide triphosphate hydrolases"/>
    <property type="match status" value="1"/>
</dbReference>
<keyword evidence="5" id="KW-1185">Reference proteome</keyword>
<evidence type="ECO:0000259" key="3">
    <source>
        <dbReference type="PROSITE" id="PS50043"/>
    </source>
</evidence>
<dbReference type="EMBL" id="MVHJ01000027">
    <property type="protein sequence ID" value="ORA02580.1"/>
    <property type="molecule type" value="Genomic_DNA"/>
</dbReference>
<accession>A0A1W9YS15</accession>
<comment type="caution">
    <text evidence="4">The sequence shown here is derived from an EMBL/GenBank/DDBJ whole genome shotgun (WGS) entry which is preliminary data.</text>
</comment>
<dbReference type="AlphaFoldDB" id="A0A1W9YS15"/>
<dbReference type="GO" id="GO:0005737">
    <property type="term" value="C:cytoplasm"/>
    <property type="evidence" value="ECO:0007669"/>
    <property type="project" value="TreeGrafter"/>
</dbReference>
<dbReference type="GO" id="GO:0003677">
    <property type="term" value="F:DNA binding"/>
    <property type="evidence" value="ECO:0007669"/>
    <property type="project" value="InterPro"/>
</dbReference>
<dbReference type="Pfam" id="PF00196">
    <property type="entry name" value="GerE"/>
    <property type="match status" value="1"/>
</dbReference>
<dbReference type="Pfam" id="PF13191">
    <property type="entry name" value="AAA_16"/>
    <property type="match status" value="1"/>
</dbReference>
<evidence type="ECO:0000313" key="4">
    <source>
        <dbReference type="EMBL" id="ORA02580.1"/>
    </source>
</evidence>
<dbReference type="PRINTS" id="PR00038">
    <property type="entry name" value="HTHLUXR"/>
</dbReference>
<dbReference type="PANTHER" id="PTHR16305">
    <property type="entry name" value="TESTICULAR SOLUBLE ADENYLYL CYCLASE"/>
    <property type="match status" value="1"/>
</dbReference>
<dbReference type="InterPro" id="IPR000792">
    <property type="entry name" value="Tscrpt_reg_LuxR_C"/>
</dbReference>
<keyword evidence="1" id="KW-0547">Nucleotide-binding</keyword>
<dbReference type="GO" id="GO:0006355">
    <property type="term" value="P:regulation of DNA-templated transcription"/>
    <property type="evidence" value="ECO:0007669"/>
    <property type="project" value="InterPro"/>
</dbReference>
<dbReference type="InterPro" id="IPR016032">
    <property type="entry name" value="Sig_transdc_resp-reg_C-effctor"/>
</dbReference>
<dbReference type="PANTHER" id="PTHR16305:SF35">
    <property type="entry name" value="TRANSCRIPTIONAL ACTIVATOR DOMAIN"/>
    <property type="match status" value="1"/>
</dbReference>
<dbReference type="OrthoDB" id="3796539at2"/>
<dbReference type="InterPro" id="IPR036388">
    <property type="entry name" value="WH-like_DNA-bd_sf"/>
</dbReference>
<evidence type="ECO:0000256" key="1">
    <source>
        <dbReference type="ARBA" id="ARBA00022741"/>
    </source>
</evidence>
<reference evidence="4 5" key="1">
    <citation type="submission" date="2017-02" db="EMBL/GenBank/DDBJ databases">
        <title>The new phylogeny of genus Mycobacterium.</title>
        <authorList>
            <person name="Tortoli E."/>
            <person name="Trovato A."/>
            <person name="Cirillo D.M."/>
        </authorList>
    </citation>
    <scope>NUCLEOTIDE SEQUENCE [LARGE SCALE GENOMIC DNA]</scope>
    <source>
        <strain evidence="4 5">DSM 45578</strain>
    </source>
</reference>
<sequence length="908" mass="96903">MSHAGLVGRADESRALRALLTRARNGFGGARVLRGDPGIGKTALLNAVTTELTDFDVIRCDGFEAELGMPYAALHRMGRPLSSHLDSLPARQRQALAVAWGADGPAPDQFLVGLGTLGLFAAAGTVRPLICVIDDAQWLDAESRDVLAFVARRLQAESTVLLFAARDTPDVEDQLAGIETLRIDGLDTASAVRLLTSTAPEVVDPHAARQIAEAAGGNPLALIDLARELSTAQLTEFSVSAAPVPISTRLEEHYLRRVREMPPDVQTWLLLAAAEPSGHPELIAAAAVDLGLPADCGQLAQRGGLVRTGDRITFRHPLVRSAVYGAAAGAPRRRVQGALARQAARLELVELAAWHAAEATASTDPDVADRLESVADTARRRGGLTSQAHLLARSADLTPAGHLRNDRLLAAAEIAADVGAAQLSAQLLDRLDEAHLDGLQRGRILMVRSGLAMFTADPVGTVRSPRDMLRAAAEFHTSAADREQRALLRAFDLSLATEHLMEGTSLEEIGRRLAAGAQTATGLAAILLSAISAHILAPYERAVPLMRAALDGLFALDDDELPRYGFSGIALAVALFDSAAGAAYLDRLAAIAAGSGALRDLDAALWVRTMFEIGRGDPAASGAYIERVREIRRAIGYDAENVINVAYLIWTGMPRDDAEMIAAATRAMGFGGVEHAATGALATRDIADGRYAEAYEQLRTMLATPFLQPSYLQLPDLVEAAVRSGRRTEAAGIAAQLTSMAAASPTPWLRGLDQRCRALLAAAEEAEDHHRSAVELLSAADVPADLGRAHLLYGEWLRRMRRRRDAREQLQAAADIFDRIEAPAFAARARAELAATGAKIRDRELVSGVELSTQEATVARMAADGHTNAEIGAALFISANTVDYHLRKVFGKLGVSSRRQLTEHFDRS</sequence>
<protein>
    <recommendedName>
        <fullName evidence="3">HTH luxR-type domain-containing protein</fullName>
    </recommendedName>
</protein>
<dbReference type="InterPro" id="IPR041664">
    <property type="entry name" value="AAA_16"/>
</dbReference>
<gene>
    <name evidence="4" type="ORF">BST17_23195</name>
</gene>
<dbReference type="Gene3D" id="1.10.10.10">
    <property type="entry name" value="Winged helix-like DNA-binding domain superfamily/Winged helix DNA-binding domain"/>
    <property type="match status" value="1"/>
</dbReference>
<dbReference type="SMART" id="SM00421">
    <property type="entry name" value="HTH_LUXR"/>
    <property type="match status" value="1"/>
</dbReference>
<dbReference type="STRING" id="564198.BST17_23195"/>
<proteinExistence type="predicted"/>
<feature type="domain" description="HTH luxR-type" evidence="3">
    <location>
        <begin position="844"/>
        <end position="908"/>
    </location>
</feature>
<dbReference type="Proteomes" id="UP000192366">
    <property type="component" value="Unassembled WGS sequence"/>
</dbReference>
<dbReference type="SUPFAM" id="SSF52540">
    <property type="entry name" value="P-loop containing nucleoside triphosphate hydrolases"/>
    <property type="match status" value="1"/>
</dbReference>
<dbReference type="PROSITE" id="PS50043">
    <property type="entry name" value="HTH_LUXR_2"/>
    <property type="match status" value="1"/>
</dbReference>
<dbReference type="GO" id="GO:0004016">
    <property type="term" value="F:adenylate cyclase activity"/>
    <property type="evidence" value="ECO:0007669"/>
    <property type="project" value="TreeGrafter"/>
</dbReference>
<organism evidence="4 5">
    <name type="scientific">Mycolicibacterium bacteremicum</name>
    <name type="common">Mycobacterium bacteremicum</name>
    <dbReference type="NCBI Taxonomy" id="564198"/>
    <lineage>
        <taxon>Bacteria</taxon>
        <taxon>Bacillati</taxon>
        <taxon>Actinomycetota</taxon>
        <taxon>Actinomycetes</taxon>
        <taxon>Mycobacteriales</taxon>
        <taxon>Mycobacteriaceae</taxon>
        <taxon>Mycolicibacterium</taxon>
    </lineage>
</organism>
<dbReference type="InterPro" id="IPR027417">
    <property type="entry name" value="P-loop_NTPase"/>
</dbReference>
<dbReference type="RefSeq" id="WP_083061244.1">
    <property type="nucleotide sequence ID" value="NZ_JACKVM010000001.1"/>
</dbReference>
<dbReference type="CDD" id="cd06170">
    <property type="entry name" value="LuxR_C_like"/>
    <property type="match status" value="1"/>
</dbReference>
<evidence type="ECO:0000256" key="2">
    <source>
        <dbReference type="ARBA" id="ARBA00022840"/>
    </source>
</evidence>
<keyword evidence="2" id="KW-0067">ATP-binding</keyword>